<proteinExistence type="predicted"/>
<feature type="transmembrane region" description="Helical" evidence="2">
    <location>
        <begin position="112"/>
        <end position="134"/>
    </location>
</feature>
<dbReference type="GO" id="GO:0043022">
    <property type="term" value="F:ribosome binding"/>
    <property type="evidence" value="ECO:0007669"/>
    <property type="project" value="InterPro"/>
</dbReference>
<dbReference type="OrthoDB" id="73691at2759"/>
<feature type="region of interest" description="Disordered" evidence="1">
    <location>
        <begin position="21"/>
        <end position="41"/>
    </location>
</feature>
<gene>
    <name evidence="4" type="ORF">ACOC_LOCUS4933</name>
</gene>
<sequence>MHTLSEVYSGVVPFSVSRSKVHSGQSTSSGPPPTSAPKPGTFSERYDKFISKWPRIYALHRMVVDGSRWCLSDVKTYIRVRRELFTKTKKLDDLSMDELEVLVQSGGELAKILALVVVLQIPGPGDILILLIFFPRLVLTRHFWTDAQRKEFFRTEVLKSMTNSSRVKEIALASVYSMLPLPGIARRFKLRCEAMRQLDKIIVGSITSLTERQLNFVRFFPSLEQLLFSIQKNA</sequence>
<keyword evidence="2" id="KW-1133">Transmembrane helix</keyword>
<feature type="domain" description="Letm1 RBD" evidence="3">
    <location>
        <begin position="94"/>
        <end position="158"/>
    </location>
</feature>
<dbReference type="Pfam" id="PF07766">
    <property type="entry name" value="LETM1_RBD"/>
    <property type="match status" value="1"/>
</dbReference>
<keyword evidence="2" id="KW-0472">Membrane</keyword>
<organism evidence="6">
    <name type="scientific">Angiostrongylus costaricensis</name>
    <name type="common">Nematode worm</name>
    <dbReference type="NCBI Taxonomy" id="334426"/>
    <lineage>
        <taxon>Eukaryota</taxon>
        <taxon>Metazoa</taxon>
        <taxon>Ecdysozoa</taxon>
        <taxon>Nematoda</taxon>
        <taxon>Chromadorea</taxon>
        <taxon>Rhabditida</taxon>
        <taxon>Rhabditina</taxon>
        <taxon>Rhabditomorpha</taxon>
        <taxon>Strongyloidea</taxon>
        <taxon>Metastrongylidae</taxon>
        <taxon>Angiostrongylus</taxon>
    </lineage>
</organism>
<evidence type="ECO:0000313" key="5">
    <source>
        <dbReference type="Proteomes" id="UP000267027"/>
    </source>
</evidence>
<evidence type="ECO:0000256" key="1">
    <source>
        <dbReference type="SAM" id="MobiDB-lite"/>
    </source>
</evidence>
<dbReference type="WBParaSite" id="ACOC_0000493201-mRNA-1">
    <property type="protein sequence ID" value="ACOC_0000493201-mRNA-1"/>
    <property type="gene ID" value="ACOC_0000493201"/>
</dbReference>
<evidence type="ECO:0000256" key="2">
    <source>
        <dbReference type="SAM" id="Phobius"/>
    </source>
</evidence>
<dbReference type="OMA" id="PVEGPKM"/>
<protein>
    <submittedName>
        <fullName evidence="6">LETM1 domain-containing protein</fullName>
    </submittedName>
</protein>
<evidence type="ECO:0000313" key="6">
    <source>
        <dbReference type="WBParaSite" id="ACOC_0000493201-mRNA-1"/>
    </source>
</evidence>
<reference evidence="6" key="1">
    <citation type="submission" date="2017-02" db="UniProtKB">
        <authorList>
            <consortium name="WormBaseParasite"/>
        </authorList>
    </citation>
    <scope>IDENTIFICATION</scope>
</reference>
<dbReference type="AlphaFoldDB" id="A0A0R3PK59"/>
<dbReference type="InterPro" id="IPR033122">
    <property type="entry name" value="LETM1-like_RBD"/>
</dbReference>
<dbReference type="EMBL" id="UYYA01003838">
    <property type="protein sequence ID" value="VDM56518.1"/>
    <property type="molecule type" value="Genomic_DNA"/>
</dbReference>
<name>A0A0R3PK59_ANGCS</name>
<evidence type="ECO:0000313" key="4">
    <source>
        <dbReference type="EMBL" id="VDM56518.1"/>
    </source>
</evidence>
<accession>A0A0R3PK59</accession>
<reference evidence="4 5" key="2">
    <citation type="submission" date="2018-11" db="EMBL/GenBank/DDBJ databases">
        <authorList>
            <consortium name="Pathogen Informatics"/>
        </authorList>
    </citation>
    <scope>NUCLEOTIDE SEQUENCE [LARGE SCALE GENOMIC DNA]</scope>
    <source>
        <strain evidence="4 5">Costa Rica</strain>
    </source>
</reference>
<dbReference type="Proteomes" id="UP000267027">
    <property type="component" value="Unassembled WGS sequence"/>
</dbReference>
<evidence type="ECO:0000259" key="3">
    <source>
        <dbReference type="Pfam" id="PF07766"/>
    </source>
</evidence>
<keyword evidence="5" id="KW-1185">Reference proteome</keyword>
<keyword evidence="2" id="KW-0812">Transmembrane</keyword>
<dbReference type="STRING" id="334426.A0A0R3PK59"/>